<feature type="transmembrane region" description="Helical" evidence="6">
    <location>
        <begin position="90"/>
        <end position="109"/>
    </location>
</feature>
<evidence type="ECO:0000256" key="5">
    <source>
        <dbReference type="ARBA" id="ARBA00023136"/>
    </source>
</evidence>
<comment type="caution">
    <text evidence="8">The sequence shown here is derived from an EMBL/GenBank/DDBJ whole genome shotgun (WGS) entry which is preliminary data.</text>
</comment>
<name>A0A066ZXY2_HYDMR</name>
<dbReference type="GO" id="GO:0016020">
    <property type="term" value="C:membrane"/>
    <property type="evidence" value="ECO:0007669"/>
    <property type="project" value="UniProtKB-SubCell"/>
</dbReference>
<dbReference type="PANTHER" id="PTHR32322">
    <property type="entry name" value="INNER MEMBRANE TRANSPORTER"/>
    <property type="match status" value="1"/>
</dbReference>
<dbReference type="PANTHER" id="PTHR32322:SF2">
    <property type="entry name" value="EAMA DOMAIN-CONTAINING PROTEIN"/>
    <property type="match status" value="1"/>
</dbReference>
<dbReference type="SUPFAM" id="SSF103481">
    <property type="entry name" value="Multidrug resistance efflux transporter EmrE"/>
    <property type="match status" value="2"/>
</dbReference>
<feature type="domain" description="EamA" evidence="7">
    <location>
        <begin position="149"/>
        <end position="280"/>
    </location>
</feature>
<feature type="transmembrane region" description="Helical" evidence="6">
    <location>
        <begin position="5"/>
        <end position="23"/>
    </location>
</feature>
<feature type="transmembrane region" description="Helical" evidence="6">
    <location>
        <begin position="145"/>
        <end position="167"/>
    </location>
</feature>
<dbReference type="RefSeq" id="WP_029909015.1">
    <property type="nucleotide sequence ID" value="NZ_AP020335.1"/>
</dbReference>
<feature type="transmembrane region" description="Helical" evidence="6">
    <location>
        <begin position="29"/>
        <end position="51"/>
    </location>
</feature>
<dbReference type="EMBL" id="JMIU01000001">
    <property type="protein sequence ID" value="KDN95171.1"/>
    <property type="molecule type" value="Genomic_DNA"/>
</dbReference>
<dbReference type="Pfam" id="PF00892">
    <property type="entry name" value="EamA"/>
    <property type="match status" value="2"/>
</dbReference>
<evidence type="ECO:0000256" key="4">
    <source>
        <dbReference type="ARBA" id="ARBA00022989"/>
    </source>
</evidence>
<feature type="transmembrane region" description="Helical" evidence="6">
    <location>
        <begin position="238"/>
        <end position="259"/>
    </location>
</feature>
<dbReference type="InterPro" id="IPR050638">
    <property type="entry name" value="AA-Vitamin_Transporters"/>
</dbReference>
<comment type="subcellular location">
    <subcellularLocation>
        <location evidence="1">Membrane</location>
        <topology evidence="1">Multi-pass membrane protein</topology>
    </subcellularLocation>
</comment>
<evidence type="ECO:0000256" key="1">
    <source>
        <dbReference type="ARBA" id="ARBA00004141"/>
    </source>
</evidence>
<feature type="transmembrane region" description="Helical" evidence="6">
    <location>
        <begin position="212"/>
        <end position="231"/>
    </location>
</feature>
<keyword evidence="5 6" id="KW-0472">Membrane</keyword>
<keyword evidence="4 6" id="KW-1133">Transmembrane helix</keyword>
<dbReference type="AlphaFoldDB" id="A0A066ZXY2"/>
<evidence type="ECO:0000256" key="3">
    <source>
        <dbReference type="ARBA" id="ARBA00022692"/>
    </source>
</evidence>
<feature type="domain" description="EamA" evidence="7">
    <location>
        <begin position="8"/>
        <end position="135"/>
    </location>
</feature>
<evidence type="ECO:0000256" key="6">
    <source>
        <dbReference type="SAM" id="Phobius"/>
    </source>
</evidence>
<feature type="transmembrane region" description="Helical" evidence="6">
    <location>
        <begin position="179"/>
        <end position="200"/>
    </location>
</feature>
<reference evidence="8 9" key="1">
    <citation type="submission" date="2014-04" db="EMBL/GenBank/DDBJ databases">
        <title>Draft genome sequence of Hydrogenovibrio marinus MH-110, a model organism for aerobic H2 metabolism.</title>
        <authorList>
            <person name="Cha H.J."/>
            <person name="Jo B.H."/>
            <person name="Hwang B.H."/>
        </authorList>
    </citation>
    <scope>NUCLEOTIDE SEQUENCE [LARGE SCALE GENOMIC DNA]</scope>
    <source>
        <strain evidence="8 9">MH-110</strain>
    </source>
</reference>
<sequence>MNVSVAYFLVILIWATTPLAIQWSGHLDWFFGVAARILISAIIVIPLVFVFGKTSFSLKPSALKVYAAASLGMLGGMTPIYFAAQTMPSGWISIIFGLTPILTGIFSYFLLKNFRLTSNKLLGIFVSFGGLIVVFSPHLDWHSSLALHGLLLALLGSSFHSLSTVLVKRYNHEVPHTHVVAGTVWISAAVYTILHPSYLLSFPEMDMKALGAIFYLGSVGSVFGFILYYYILKRLDAVRIGLITLITPIVAVFLGHFLNQEPLDSMILLGVTLVISGLIVYEFGHKIRKPNRKVKVNR</sequence>
<proteinExistence type="inferred from homology"/>
<evidence type="ECO:0000313" key="9">
    <source>
        <dbReference type="Proteomes" id="UP000027341"/>
    </source>
</evidence>
<gene>
    <name evidence="8" type="ORF">EI16_02380</name>
</gene>
<comment type="similarity">
    <text evidence="2">Belongs to the EamA transporter family.</text>
</comment>
<keyword evidence="3 6" id="KW-0812">Transmembrane</keyword>
<dbReference type="STRING" id="28885.EI16_02380"/>
<protein>
    <recommendedName>
        <fullName evidence="7">EamA domain-containing protein</fullName>
    </recommendedName>
</protein>
<keyword evidence="9" id="KW-1185">Reference proteome</keyword>
<evidence type="ECO:0000256" key="2">
    <source>
        <dbReference type="ARBA" id="ARBA00007362"/>
    </source>
</evidence>
<evidence type="ECO:0000259" key="7">
    <source>
        <dbReference type="Pfam" id="PF00892"/>
    </source>
</evidence>
<feature type="transmembrane region" description="Helical" evidence="6">
    <location>
        <begin position="63"/>
        <end position="84"/>
    </location>
</feature>
<feature type="transmembrane region" description="Helical" evidence="6">
    <location>
        <begin position="121"/>
        <end position="139"/>
    </location>
</feature>
<dbReference type="Proteomes" id="UP000027341">
    <property type="component" value="Unassembled WGS sequence"/>
</dbReference>
<evidence type="ECO:0000313" key="8">
    <source>
        <dbReference type="EMBL" id="KDN95171.1"/>
    </source>
</evidence>
<organism evidence="8 9">
    <name type="scientific">Hydrogenovibrio marinus</name>
    <dbReference type="NCBI Taxonomy" id="28885"/>
    <lineage>
        <taxon>Bacteria</taxon>
        <taxon>Pseudomonadati</taxon>
        <taxon>Pseudomonadota</taxon>
        <taxon>Gammaproteobacteria</taxon>
        <taxon>Thiotrichales</taxon>
        <taxon>Piscirickettsiaceae</taxon>
        <taxon>Hydrogenovibrio</taxon>
    </lineage>
</organism>
<dbReference type="InterPro" id="IPR037185">
    <property type="entry name" value="EmrE-like"/>
</dbReference>
<feature type="transmembrane region" description="Helical" evidence="6">
    <location>
        <begin position="265"/>
        <end position="283"/>
    </location>
</feature>
<dbReference type="InterPro" id="IPR000620">
    <property type="entry name" value="EamA_dom"/>
</dbReference>
<accession>A0A066ZXY2</accession>